<evidence type="ECO:0000256" key="1">
    <source>
        <dbReference type="ARBA" id="ARBA00023242"/>
    </source>
</evidence>
<proteinExistence type="predicted"/>
<comment type="caution">
    <text evidence="3">The sequence shown here is derived from an EMBL/GenBank/DDBJ whole genome shotgun (WGS) entry which is preliminary data.</text>
</comment>
<evidence type="ECO:0000313" key="3">
    <source>
        <dbReference type="EMBL" id="ORY24491.1"/>
    </source>
</evidence>
<dbReference type="InParanoid" id="A0A1Y2APL8"/>
<feature type="compositionally biased region" description="Basic residues" evidence="2">
    <location>
        <begin position="1"/>
        <end position="15"/>
    </location>
</feature>
<gene>
    <name evidence="3" type="ORF">BCR39DRAFT_546817</name>
</gene>
<dbReference type="InterPro" id="IPR050797">
    <property type="entry name" value="Carb_Metab_Trans_Reg"/>
</dbReference>
<sequence>MHRRGPKRRRPHPIIRLRNSDESELVSVPTHQGNSPIDGTGFDKMDQALDSDFAAGSWSNPEMIPQNIPPSDSSHAISDSIQTNLVHSPPRQEESYAWDNTGTEKNTANSDSGLPQLEVLTHSMTSGTSAAWPLSDYSGMNDVDSILLPSFNIPGLDIGGLSTPMVINWHSVNSTDPILGDPVDHQLDVPACPLPAESVVHQATKYHTDVLLMLTVPPYPEPHEKLRHRLVSFFHILAPYMPMLHQGELMAAFEAEEQDRSIHFRALTLSMFAMAAASGLHRSTYLTAENETSLESPDEAGMSEQVKTAYLRDAQLANSLCDSDGNISIANVTTSLHLFLTFEWLKDHNRSWSYLQQAVTRAQELKIDHVAHIETNHGPDGNGPACDTAWWATRLRLYYILTLIERSHALLRPASVWHAQALRLPGRPWIDTCHLRESLPTFALNGVQVQHVRSLDVVDDRVIKCWREKQACGRWTTDAAVTVQLELGQHLNDIISSRFASHKDMWHEGRLVNAVMTVAHLRTVIYEICVTHSLIDPDSRHQVLHPSFVVEILRQAIQSTSITRAVQRTAMSDGSRDTFGKLYDMTMITLNHVDKLIPQQQADLADNEGTGFASVSPLTLSEIEQGRKVIMQSLGILCNATDEPSTLGRLVQGVAKLFR</sequence>
<dbReference type="OrthoDB" id="271595at2759"/>
<dbReference type="PANTHER" id="PTHR31668">
    <property type="entry name" value="GLUCOSE TRANSPORT TRANSCRIPTION REGULATOR RGT1-RELATED-RELATED"/>
    <property type="match status" value="1"/>
</dbReference>
<accession>A0A1Y2APL8</accession>
<name>A0A1Y2APL8_9TREE</name>
<feature type="compositionally biased region" description="Polar residues" evidence="2">
    <location>
        <begin position="98"/>
        <end position="113"/>
    </location>
</feature>
<evidence type="ECO:0000256" key="2">
    <source>
        <dbReference type="SAM" id="MobiDB-lite"/>
    </source>
</evidence>
<feature type="region of interest" description="Disordered" evidence="2">
    <location>
        <begin position="84"/>
        <end position="113"/>
    </location>
</feature>
<dbReference type="Proteomes" id="UP000193986">
    <property type="component" value="Unassembled WGS sequence"/>
</dbReference>
<dbReference type="STRING" id="71784.A0A1Y2APL8"/>
<evidence type="ECO:0008006" key="5">
    <source>
        <dbReference type="Google" id="ProtNLM"/>
    </source>
</evidence>
<keyword evidence="1" id="KW-0539">Nucleus</keyword>
<dbReference type="EMBL" id="MCFC01000067">
    <property type="protein sequence ID" value="ORY24491.1"/>
    <property type="molecule type" value="Genomic_DNA"/>
</dbReference>
<dbReference type="CDD" id="cd12148">
    <property type="entry name" value="fungal_TF_MHR"/>
    <property type="match status" value="1"/>
</dbReference>
<reference evidence="3 4" key="1">
    <citation type="submission" date="2016-07" db="EMBL/GenBank/DDBJ databases">
        <title>Pervasive Adenine N6-methylation of Active Genes in Fungi.</title>
        <authorList>
            <consortium name="DOE Joint Genome Institute"/>
            <person name="Mondo S.J."/>
            <person name="Dannebaum R.O."/>
            <person name="Kuo R.C."/>
            <person name="Labutti K."/>
            <person name="Haridas S."/>
            <person name="Kuo A."/>
            <person name="Salamov A."/>
            <person name="Ahrendt S.R."/>
            <person name="Lipzen A."/>
            <person name="Sullivan W."/>
            <person name="Andreopoulos W.B."/>
            <person name="Clum A."/>
            <person name="Lindquist E."/>
            <person name="Daum C."/>
            <person name="Ramamoorthy G.K."/>
            <person name="Gryganskyi A."/>
            <person name="Culley D."/>
            <person name="Magnuson J.K."/>
            <person name="James T.Y."/>
            <person name="O'Malley M.A."/>
            <person name="Stajich J.E."/>
            <person name="Spatafora J.W."/>
            <person name="Visel A."/>
            <person name="Grigoriev I.V."/>
        </authorList>
    </citation>
    <scope>NUCLEOTIDE SEQUENCE [LARGE SCALE GENOMIC DNA]</scope>
    <source>
        <strain evidence="3 4">68-887.2</strain>
    </source>
</reference>
<dbReference type="PANTHER" id="PTHR31668:SF30">
    <property type="entry name" value="ZN(II)2CYS6 TRANSCRIPTION FACTOR (EUROFUNG)"/>
    <property type="match status" value="1"/>
</dbReference>
<organism evidence="3 4">
    <name type="scientific">Naematelia encephala</name>
    <dbReference type="NCBI Taxonomy" id="71784"/>
    <lineage>
        <taxon>Eukaryota</taxon>
        <taxon>Fungi</taxon>
        <taxon>Dikarya</taxon>
        <taxon>Basidiomycota</taxon>
        <taxon>Agaricomycotina</taxon>
        <taxon>Tremellomycetes</taxon>
        <taxon>Tremellales</taxon>
        <taxon>Naemateliaceae</taxon>
        <taxon>Naematelia</taxon>
    </lineage>
</organism>
<evidence type="ECO:0000313" key="4">
    <source>
        <dbReference type="Proteomes" id="UP000193986"/>
    </source>
</evidence>
<protein>
    <recommendedName>
        <fullName evidence="5">Transcription factor domain-containing protein</fullName>
    </recommendedName>
</protein>
<keyword evidence="4" id="KW-1185">Reference proteome</keyword>
<dbReference type="AlphaFoldDB" id="A0A1Y2APL8"/>
<feature type="region of interest" description="Disordered" evidence="2">
    <location>
        <begin position="1"/>
        <end position="41"/>
    </location>
</feature>